<protein>
    <recommendedName>
        <fullName evidence="4">Lipoprotein</fullName>
    </recommendedName>
</protein>
<dbReference type="RefSeq" id="WP_321551754.1">
    <property type="nucleotide sequence ID" value="NZ_JAXIVS010000027.1"/>
</dbReference>
<evidence type="ECO:0000313" key="2">
    <source>
        <dbReference type="EMBL" id="MDY7233041.1"/>
    </source>
</evidence>
<name>A0ABU5HIG8_9BACT</name>
<gene>
    <name evidence="2" type="ORF">SYV04_42030</name>
</gene>
<accession>A0ABU5HIG8</accession>
<dbReference type="PROSITE" id="PS51257">
    <property type="entry name" value="PROKAR_LIPOPROTEIN"/>
    <property type="match status" value="1"/>
</dbReference>
<evidence type="ECO:0008006" key="4">
    <source>
        <dbReference type="Google" id="ProtNLM"/>
    </source>
</evidence>
<dbReference type="Proteomes" id="UP001291309">
    <property type="component" value="Unassembled WGS sequence"/>
</dbReference>
<sequence>MPHPSRLPIVPVSALTLALSLGGVACSKSATRDDGAADDVYATYGVHNSSHSKQCANRQCEYTRGPGEPTNPEYPEYWTSNWTMYRVFQNYETHLPPYDGKPPAPLVEGQDYEVSYGATYYDSTWDGGRGAMMEHYDKRCLPIFPIPNNYTCSFISLGDTAFFVTYESDRPQGMPPVCLFSPRNHPPRRDFIKHLPYSQGDSAQLDGRVQGYSFWVDHATGKPIQTGASPDKTQEAAILFGYAFDSKATPDRVDTAAAPYRHPQSFYFSGYPAPPANAPIVSQNYTDFAMVRPDPAKTWAQVSGLDPKTLPQCQLFNPPSTSNALLKSGKSAPTWGTIGRQR</sequence>
<comment type="caution">
    <text evidence="2">The sequence shown here is derived from an EMBL/GenBank/DDBJ whole genome shotgun (WGS) entry which is preliminary data.</text>
</comment>
<evidence type="ECO:0000313" key="3">
    <source>
        <dbReference type="Proteomes" id="UP001291309"/>
    </source>
</evidence>
<reference evidence="2 3" key="1">
    <citation type="submission" date="2023-12" db="EMBL/GenBank/DDBJ databases">
        <title>the genome sequence of Hyalangium sp. s54d21.</title>
        <authorList>
            <person name="Zhang X."/>
        </authorList>
    </citation>
    <scope>NUCLEOTIDE SEQUENCE [LARGE SCALE GENOMIC DNA]</scope>
    <source>
        <strain evidence="3">s54d21</strain>
    </source>
</reference>
<feature type="region of interest" description="Disordered" evidence="1">
    <location>
        <begin position="321"/>
        <end position="342"/>
    </location>
</feature>
<dbReference type="EMBL" id="JAXIVS010000027">
    <property type="protein sequence ID" value="MDY7233041.1"/>
    <property type="molecule type" value="Genomic_DNA"/>
</dbReference>
<organism evidence="2 3">
    <name type="scientific">Hyalangium rubrum</name>
    <dbReference type="NCBI Taxonomy" id="3103134"/>
    <lineage>
        <taxon>Bacteria</taxon>
        <taxon>Pseudomonadati</taxon>
        <taxon>Myxococcota</taxon>
        <taxon>Myxococcia</taxon>
        <taxon>Myxococcales</taxon>
        <taxon>Cystobacterineae</taxon>
        <taxon>Archangiaceae</taxon>
        <taxon>Hyalangium</taxon>
    </lineage>
</organism>
<proteinExistence type="predicted"/>
<keyword evidence="3" id="KW-1185">Reference proteome</keyword>
<evidence type="ECO:0000256" key="1">
    <source>
        <dbReference type="SAM" id="MobiDB-lite"/>
    </source>
</evidence>